<dbReference type="Proteomes" id="UP001229952">
    <property type="component" value="Chromosome"/>
</dbReference>
<gene>
    <name evidence="1" type="ORF">P8A22_19710</name>
</gene>
<keyword evidence="2" id="KW-1185">Reference proteome</keyword>
<evidence type="ECO:0000313" key="1">
    <source>
        <dbReference type="EMBL" id="WLQ41994.1"/>
    </source>
</evidence>
<evidence type="ECO:0000313" key="2">
    <source>
        <dbReference type="Proteomes" id="UP001229952"/>
    </source>
</evidence>
<reference evidence="1 2" key="1">
    <citation type="submission" date="2023-03" db="EMBL/GenBank/DDBJ databases">
        <title>Isolation and description of six Streptomyces strains from soil environments, able to metabolize different microbial glucans.</title>
        <authorList>
            <person name="Widen T."/>
            <person name="Larsbrink J."/>
        </authorList>
    </citation>
    <scope>NUCLEOTIDE SEQUENCE [LARGE SCALE GENOMIC DNA]</scope>
    <source>
        <strain evidence="1 2">Mut2</strain>
    </source>
</reference>
<protein>
    <submittedName>
        <fullName evidence="1">Uncharacterized protein</fullName>
    </submittedName>
</protein>
<sequence length="71" mass="8166">MRNAYVIGAESADEFGVWDMAPVRDRASEDLSVWDRAPVWDMAPVWDRASEDLSVWDRTPVWDRAQELQAA</sequence>
<dbReference type="EMBL" id="CP120992">
    <property type="protein sequence ID" value="WLQ41994.1"/>
    <property type="molecule type" value="Genomic_DNA"/>
</dbReference>
<dbReference type="RefSeq" id="WP_306089088.1">
    <property type="nucleotide sequence ID" value="NZ_CP120992.1"/>
</dbReference>
<name>A0ABY9I5S9_9ACTN</name>
<organism evidence="1 2">
    <name type="scientific">Streptomyces laculatispora</name>
    <dbReference type="NCBI Taxonomy" id="887464"/>
    <lineage>
        <taxon>Bacteria</taxon>
        <taxon>Bacillati</taxon>
        <taxon>Actinomycetota</taxon>
        <taxon>Actinomycetes</taxon>
        <taxon>Kitasatosporales</taxon>
        <taxon>Streptomycetaceae</taxon>
        <taxon>Streptomyces</taxon>
    </lineage>
</organism>
<accession>A0ABY9I5S9</accession>
<proteinExistence type="predicted"/>